<dbReference type="EMBL" id="CAUJNA010000203">
    <property type="protein sequence ID" value="CAJ1373589.1"/>
    <property type="molecule type" value="Genomic_DNA"/>
</dbReference>
<reference evidence="1" key="1">
    <citation type="submission" date="2023-08" db="EMBL/GenBank/DDBJ databases">
        <authorList>
            <person name="Chen Y."/>
            <person name="Shah S."/>
            <person name="Dougan E. K."/>
            <person name="Thang M."/>
            <person name="Chan C."/>
        </authorList>
    </citation>
    <scope>NUCLEOTIDE SEQUENCE</scope>
</reference>
<name>A0AA36MIL6_9DINO</name>
<protein>
    <recommendedName>
        <fullName evidence="3">CS domain-containing protein</fullName>
    </recommendedName>
</protein>
<evidence type="ECO:0000313" key="2">
    <source>
        <dbReference type="Proteomes" id="UP001178507"/>
    </source>
</evidence>
<dbReference type="InterPro" id="IPR008978">
    <property type="entry name" value="HSP20-like_chaperone"/>
</dbReference>
<dbReference type="Proteomes" id="UP001178507">
    <property type="component" value="Unassembled WGS sequence"/>
</dbReference>
<accession>A0AA36MIL6</accession>
<sequence>MPAVKKDGSIQKTIEHYAFADAVDTATIIVEVDKDLFDGASKHVAEEQIEVVSKDNELTVILHGVPTTKTADAVADWTLRLSPLCHSVESGRTTWKVRKGKVSVKLAKRKPQEWKRAVKV</sequence>
<evidence type="ECO:0008006" key="3">
    <source>
        <dbReference type="Google" id="ProtNLM"/>
    </source>
</evidence>
<dbReference type="AlphaFoldDB" id="A0AA36MIL6"/>
<dbReference type="SUPFAM" id="SSF49764">
    <property type="entry name" value="HSP20-like chaperones"/>
    <property type="match status" value="1"/>
</dbReference>
<proteinExistence type="predicted"/>
<dbReference type="Gene3D" id="2.60.40.790">
    <property type="match status" value="1"/>
</dbReference>
<evidence type="ECO:0000313" key="1">
    <source>
        <dbReference type="EMBL" id="CAJ1373589.1"/>
    </source>
</evidence>
<keyword evidence="2" id="KW-1185">Reference proteome</keyword>
<organism evidence="1 2">
    <name type="scientific">Effrenium voratum</name>
    <dbReference type="NCBI Taxonomy" id="2562239"/>
    <lineage>
        <taxon>Eukaryota</taxon>
        <taxon>Sar</taxon>
        <taxon>Alveolata</taxon>
        <taxon>Dinophyceae</taxon>
        <taxon>Suessiales</taxon>
        <taxon>Symbiodiniaceae</taxon>
        <taxon>Effrenium</taxon>
    </lineage>
</organism>
<comment type="caution">
    <text evidence="1">The sequence shown here is derived from an EMBL/GenBank/DDBJ whole genome shotgun (WGS) entry which is preliminary data.</text>
</comment>
<gene>
    <name evidence="1" type="ORF">EVOR1521_LOCUS3359</name>
</gene>